<dbReference type="InterPro" id="IPR000847">
    <property type="entry name" value="LysR_HTH_N"/>
</dbReference>
<protein>
    <submittedName>
        <fullName evidence="6">LysR family transcriptional regulator</fullName>
    </submittedName>
</protein>
<keyword evidence="4" id="KW-0804">Transcription</keyword>
<comment type="similarity">
    <text evidence="1">Belongs to the LysR transcriptional regulatory family.</text>
</comment>
<reference evidence="6" key="1">
    <citation type="submission" date="2023-02" db="EMBL/GenBank/DDBJ databases">
        <title>Description of Roseinatronobacter alkalisoli sp. nov., an alkaliphilic bacerium isolated from soda soil.</title>
        <authorList>
            <person name="Wei W."/>
        </authorList>
    </citation>
    <scope>NUCLEOTIDE SEQUENCE</scope>
    <source>
        <strain evidence="6">HJB301</strain>
    </source>
</reference>
<dbReference type="PROSITE" id="PS50931">
    <property type="entry name" value="HTH_LYSR"/>
    <property type="match status" value="1"/>
</dbReference>
<name>A0ABT5T794_9RHOB</name>
<evidence type="ECO:0000256" key="4">
    <source>
        <dbReference type="ARBA" id="ARBA00023163"/>
    </source>
</evidence>
<dbReference type="InterPro" id="IPR036390">
    <property type="entry name" value="WH_DNA-bd_sf"/>
</dbReference>
<comment type="caution">
    <text evidence="6">The sequence shown here is derived from an EMBL/GenBank/DDBJ whole genome shotgun (WGS) entry which is preliminary data.</text>
</comment>
<evidence type="ECO:0000259" key="5">
    <source>
        <dbReference type="PROSITE" id="PS50931"/>
    </source>
</evidence>
<dbReference type="Pfam" id="PF00126">
    <property type="entry name" value="HTH_1"/>
    <property type="match status" value="1"/>
</dbReference>
<sequence length="289" mass="31643">MNARLDWGDFATLLLIADARTLAAAARRTTQSRPTLMRRLNQIEQRLGARVFERLRTGYVPTAAGRELIDAGREMQSLATEAERRVGDRDKRPAGKVVLTTTDTLFTALVAPELSGFYAAFPGIVLDVHVSNLVQNLTHREADVALRPASSPEDRLVGRKLGVIRQAIFVHRSLAEQPLDALPAVGPADDFPYPALHVAMRSTGLLRNCTVQVNSILSMHQTVRHWGGAGILPVYLGGNDPDLLQIGDPIAALDTDLWLLTDPDLRNTARIRAVLDHFGSSSALRARLQ</sequence>
<dbReference type="Pfam" id="PF03466">
    <property type="entry name" value="LysR_substrate"/>
    <property type="match status" value="1"/>
</dbReference>
<accession>A0ABT5T794</accession>
<evidence type="ECO:0000313" key="6">
    <source>
        <dbReference type="EMBL" id="MDD7970836.1"/>
    </source>
</evidence>
<evidence type="ECO:0000256" key="2">
    <source>
        <dbReference type="ARBA" id="ARBA00023015"/>
    </source>
</evidence>
<evidence type="ECO:0000313" key="7">
    <source>
        <dbReference type="Proteomes" id="UP001431784"/>
    </source>
</evidence>
<dbReference type="Proteomes" id="UP001431784">
    <property type="component" value="Unassembled WGS sequence"/>
</dbReference>
<organism evidence="6 7">
    <name type="scientific">Roseinatronobacter alkalisoli</name>
    <dbReference type="NCBI Taxonomy" id="3028235"/>
    <lineage>
        <taxon>Bacteria</taxon>
        <taxon>Pseudomonadati</taxon>
        <taxon>Pseudomonadota</taxon>
        <taxon>Alphaproteobacteria</taxon>
        <taxon>Rhodobacterales</taxon>
        <taxon>Paracoccaceae</taxon>
        <taxon>Roseinatronobacter</taxon>
    </lineage>
</organism>
<dbReference type="EMBL" id="JAQZSM010000004">
    <property type="protein sequence ID" value="MDD7970836.1"/>
    <property type="molecule type" value="Genomic_DNA"/>
</dbReference>
<dbReference type="PANTHER" id="PTHR30579:SF3">
    <property type="entry name" value="TRANSCRIPTIONAL REGULATORY PROTEIN"/>
    <property type="match status" value="1"/>
</dbReference>
<dbReference type="Gene3D" id="3.40.190.290">
    <property type="match status" value="1"/>
</dbReference>
<proteinExistence type="inferred from homology"/>
<dbReference type="SUPFAM" id="SSF46785">
    <property type="entry name" value="Winged helix' DNA-binding domain"/>
    <property type="match status" value="1"/>
</dbReference>
<keyword evidence="2" id="KW-0805">Transcription regulation</keyword>
<dbReference type="SUPFAM" id="SSF53850">
    <property type="entry name" value="Periplasmic binding protein-like II"/>
    <property type="match status" value="1"/>
</dbReference>
<gene>
    <name evidence="6" type="ORF">PUT78_06970</name>
</gene>
<dbReference type="RefSeq" id="WP_274351516.1">
    <property type="nucleotide sequence ID" value="NZ_JAQZSM010000004.1"/>
</dbReference>
<dbReference type="Gene3D" id="1.10.10.10">
    <property type="entry name" value="Winged helix-like DNA-binding domain superfamily/Winged helix DNA-binding domain"/>
    <property type="match status" value="1"/>
</dbReference>
<dbReference type="InterPro" id="IPR005119">
    <property type="entry name" value="LysR_subst-bd"/>
</dbReference>
<keyword evidence="3" id="KW-0238">DNA-binding</keyword>
<feature type="domain" description="HTH lysR-type" evidence="5">
    <location>
        <begin position="5"/>
        <end position="62"/>
    </location>
</feature>
<evidence type="ECO:0000256" key="3">
    <source>
        <dbReference type="ARBA" id="ARBA00023125"/>
    </source>
</evidence>
<dbReference type="InterPro" id="IPR050176">
    <property type="entry name" value="LTTR"/>
</dbReference>
<keyword evidence="7" id="KW-1185">Reference proteome</keyword>
<dbReference type="InterPro" id="IPR036388">
    <property type="entry name" value="WH-like_DNA-bd_sf"/>
</dbReference>
<dbReference type="PANTHER" id="PTHR30579">
    <property type="entry name" value="TRANSCRIPTIONAL REGULATOR"/>
    <property type="match status" value="1"/>
</dbReference>
<evidence type="ECO:0000256" key="1">
    <source>
        <dbReference type="ARBA" id="ARBA00009437"/>
    </source>
</evidence>